<evidence type="ECO:0000313" key="2">
    <source>
        <dbReference type="Proteomes" id="UP000749559"/>
    </source>
</evidence>
<reference evidence="1" key="1">
    <citation type="submission" date="2022-03" db="EMBL/GenBank/DDBJ databases">
        <authorList>
            <person name="Martin C."/>
        </authorList>
    </citation>
    <scope>NUCLEOTIDE SEQUENCE</scope>
</reference>
<evidence type="ECO:0000313" key="1">
    <source>
        <dbReference type="EMBL" id="CAH1778010.1"/>
    </source>
</evidence>
<organism evidence="1 2">
    <name type="scientific">Owenia fusiformis</name>
    <name type="common">Polychaete worm</name>
    <dbReference type="NCBI Taxonomy" id="6347"/>
    <lineage>
        <taxon>Eukaryota</taxon>
        <taxon>Metazoa</taxon>
        <taxon>Spiralia</taxon>
        <taxon>Lophotrochozoa</taxon>
        <taxon>Annelida</taxon>
        <taxon>Polychaeta</taxon>
        <taxon>Sedentaria</taxon>
        <taxon>Canalipalpata</taxon>
        <taxon>Sabellida</taxon>
        <taxon>Oweniida</taxon>
        <taxon>Oweniidae</taxon>
        <taxon>Owenia</taxon>
    </lineage>
</organism>
<gene>
    <name evidence="1" type="ORF">OFUS_LOCUS4984</name>
</gene>
<accession>A0A8J1TIV5</accession>
<comment type="caution">
    <text evidence="1">The sequence shown here is derived from an EMBL/GenBank/DDBJ whole genome shotgun (WGS) entry which is preliminary data.</text>
</comment>
<sequence>MKTMQSTCNIAWTRMIHATSIQIHAKSMQNPFKSMQSPCGIHSNPCKARLSTCKIECICMGFNENHAIHMQFCMDLYGSCYIHASAVLPVIYNSYTSINLTDNVNQSRSTCFRL</sequence>
<keyword evidence="2" id="KW-1185">Reference proteome</keyword>
<dbReference type="AlphaFoldDB" id="A0A8J1TIV5"/>
<protein>
    <submittedName>
        <fullName evidence="1">Uncharacterized protein</fullName>
    </submittedName>
</protein>
<name>A0A8J1TIV5_OWEFU</name>
<proteinExistence type="predicted"/>
<dbReference type="Proteomes" id="UP000749559">
    <property type="component" value="Unassembled WGS sequence"/>
</dbReference>
<dbReference type="EMBL" id="CAIIXF020000002">
    <property type="protein sequence ID" value="CAH1778010.1"/>
    <property type="molecule type" value="Genomic_DNA"/>
</dbReference>